<evidence type="ECO:0000313" key="2">
    <source>
        <dbReference type="EMBL" id="KPM06270.1"/>
    </source>
</evidence>
<evidence type="ECO:0000259" key="1">
    <source>
        <dbReference type="Pfam" id="PF07714"/>
    </source>
</evidence>
<keyword evidence="2" id="KW-0418">Kinase</keyword>
<gene>
    <name evidence="2" type="ORF">QR98_0047440</name>
</gene>
<dbReference type="GO" id="GO:0005886">
    <property type="term" value="C:plasma membrane"/>
    <property type="evidence" value="ECO:0007669"/>
    <property type="project" value="TreeGrafter"/>
</dbReference>
<dbReference type="Proteomes" id="UP000616769">
    <property type="component" value="Unassembled WGS sequence"/>
</dbReference>
<evidence type="ECO:0000313" key="3">
    <source>
        <dbReference type="Proteomes" id="UP000616769"/>
    </source>
</evidence>
<dbReference type="Pfam" id="PF07714">
    <property type="entry name" value="PK_Tyr_Ser-Thr"/>
    <property type="match status" value="1"/>
</dbReference>
<reference evidence="2 3" key="1">
    <citation type="journal article" date="2015" name="Parasit. Vectors">
        <title>Draft genome of the scabies mite.</title>
        <authorList>
            <person name="Rider S.D.Jr."/>
            <person name="Morgan M.S."/>
            <person name="Arlian L.G."/>
        </authorList>
    </citation>
    <scope>NUCLEOTIDE SEQUENCE [LARGE SCALE GENOMIC DNA]</scope>
    <source>
        <strain evidence="2">Arlian Lab</strain>
    </source>
</reference>
<accession>A0A132A777</accession>
<feature type="domain" description="Serine-threonine/tyrosine-protein kinase catalytic" evidence="1">
    <location>
        <begin position="1"/>
        <end position="61"/>
    </location>
</feature>
<dbReference type="SUPFAM" id="SSF56112">
    <property type="entry name" value="Protein kinase-like (PK-like)"/>
    <property type="match status" value="1"/>
</dbReference>
<organism evidence="2 3">
    <name type="scientific">Sarcoptes scabiei</name>
    <name type="common">Itch mite</name>
    <name type="synonym">Acarus scabiei</name>
    <dbReference type="NCBI Taxonomy" id="52283"/>
    <lineage>
        <taxon>Eukaryota</taxon>
        <taxon>Metazoa</taxon>
        <taxon>Ecdysozoa</taxon>
        <taxon>Arthropoda</taxon>
        <taxon>Chelicerata</taxon>
        <taxon>Arachnida</taxon>
        <taxon>Acari</taxon>
        <taxon>Acariformes</taxon>
        <taxon>Sarcoptiformes</taxon>
        <taxon>Astigmata</taxon>
        <taxon>Psoroptidia</taxon>
        <taxon>Sarcoptoidea</taxon>
        <taxon>Sarcoptidae</taxon>
        <taxon>Sarcoptinae</taxon>
        <taxon>Sarcoptes</taxon>
    </lineage>
</organism>
<dbReference type="GO" id="GO:0045664">
    <property type="term" value="P:regulation of neuron differentiation"/>
    <property type="evidence" value="ECO:0007669"/>
    <property type="project" value="TreeGrafter"/>
</dbReference>
<dbReference type="InterPro" id="IPR011009">
    <property type="entry name" value="Kinase-like_dom_sf"/>
</dbReference>
<protein>
    <submittedName>
        <fullName evidence="2">Leukocyte receptor tyrosine protein kinase-like protein</fullName>
    </submittedName>
</protein>
<comment type="caution">
    <text evidence="2">The sequence shown here is derived from an EMBL/GenBank/DDBJ whole genome shotgun (WGS) entry which is preliminary data.</text>
</comment>
<dbReference type="GO" id="GO:0007169">
    <property type="term" value="P:cell surface receptor protein tyrosine kinase signaling pathway"/>
    <property type="evidence" value="ECO:0007669"/>
    <property type="project" value="TreeGrafter"/>
</dbReference>
<dbReference type="VEuPathDB" id="VectorBase:SSCA007116"/>
<dbReference type="InterPro" id="IPR001245">
    <property type="entry name" value="Ser-Thr/Tyr_kinase_cat_dom"/>
</dbReference>
<dbReference type="GO" id="GO:0043235">
    <property type="term" value="C:receptor complex"/>
    <property type="evidence" value="ECO:0007669"/>
    <property type="project" value="TreeGrafter"/>
</dbReference>
<dbReference type="PANTHER" id="PTHR24416:SF604">
    <property type="entry name" value="RECEPTOR PROTEIN-TYROSINE KINASE"/>
    <property type="match status" value="1"/>
</dbReference>
<dbReference type="GO" id="GO:0004714">
    <property type="term" value="F:transmembrane receptor protein tyrosine kinase activity"/>
    <property type="evidence" value="ECO:0007669"/>
    <property type="project" value="TreeGrafter"/>
</dbReference>
<dbReference type="EMBL" id="JXLN01010744">
    <property type="protein sequence ID" value="KPM06270.1"/>
    <property type="molecule type" value="Genomic_DNA"/>
</dbReference>
<keyword evidence="2" id="KW-0808">Transferase</keyword>
<dbReference type="Gene3D" id="1.10.510.10">
    <property type="entry name" value="Transferase(Phosphotransferase) domain 1"/>
    <property type="match status" value="1"/>
</dbReference>
<sequence>MSMGYMPYPGRGNQEVMQLVAAGRRLELPNSLTPPQIYAIMGQCWKVSPELRPNFSTIIERIGYCLQDPDVLNVPLPLFHRSASVEKDK</sequence>
<name>A0A132A777_SARSC</name>
<keyword evidence="2" id="KW-0675">Receptor</keyword>
<dbReference type="PANTHER" id="PTHR24416">
    <property type="entry name" value="TYROSINE-PROTEIN KINASE RECEPTOR"/>
    <property type="match status" value="1"/>
</dbReference>
<dbReference type="InterPro" id="IPR050122">
    <property type="entry name" value="RTK"/>
</dbReference>
<dbReference type="AlphaFoldDB" id="A0A132A777"/>
<proteinExistence type="predicted"/>